<dbReference type="Proteomes" id="UP000198644">
    <property type="component" value="Unassembled WGS sequence"/>
</dbReference>
<dbReference type="InterPro" id="IPR009330">
    <property type="entry name" value="LipoPS_heptP_kinase"/>
</dbReference>
<dbReference type="STRING" id="650891.SAMN05216203_3485"/>
<dbReference type="GO" id="GO:0016740">
    <property type="term" value="F:transferase activity"/>
    <property type="evidence" value="ECO:0007669"/>
    <property type="project" value="UniProtKB-KW"/>
</dbReference>
<dbReference type="EMBL" id="FOYW01000004">
    <property type="protein sequence ID" value="SFR85333.1"/>
    <property type="molecule type" value="Genomic_DNA"/>
</dbReference>
<protein>
    <submittedName>
        <fullName evidence="1">Heptose II phosphotransferase</fullName>
    </submittedName>
</protein>
<evidence type="ECO:0000313" key="1">
    <source>
        <dbReference type="EMBL" id="SFR85333.1"/>
    </source>
</evidence>
<reference evidence="1 2" key="1">
    <citation type="submission" date="2016-10" db="EMBL/GenBank/DDBJ databases">
        <authorList>
            <person name="de Groot N.N."/>
        </authorList>
    </citation>
    <scope>NUCLEOTIDE SEQUENCE [LARGE SCALE GENOMIC DNA]</scope>
    <source>
        <strain evidence="1 2">CGMCC 1.9167</strain>
    </source>
</reference>
<evidence type="ECO:0000313" key="2">
    <source>
        <dbReference type="Proteomes" id="UP000198644"/>
    </source>
</evidence>
<dbReference type="AlphaFoldDB" id="A0A1I6K274"/>
<name>A0A1I6K274_9GAMM</name>
<organism evidence="1 2">
    <name type="scientific">Marinobacter daqiaonensis</name>
    <dbReference type="NCBI Taxonomy" id="650891"/>
    <lineage>
        <taxon>Bacteria</taxon>
        <taxon>Pseudomonadati</taxon>
        <taxon>Pseudomonadota</taxon>
        <taxon>Gammaproteobacteria</taxon>
        <taxon>Pseudomonadales</taxon>
        <taxon>Marinobacteraceae</taxon>
        <taxon>Marinobacter</taxon>
    </lineage>
</organism>
<dbReference type="Pfam" id="PF06176">
    <property type="entry name" value="WaaY"/>
    <property type="match status" value="1"/>
</dbReference>
<gene>
    <name evidence="1" type="ORF">SAMN05216203_3485</name>
</gene>
<keyword evidence="1" id="KW-0808">Transferase</keyword>
<accession>A0A1I6K274</accession>
<sequence length="244" mass="28796">MNRQDDIDLSHRGYHLRINSELGADNGRRLLDDILDNTIEYQRVFKDHARTLSVRVDFDQKDLLLKVPRARNRRGWERMLTLFRSSEGLRTFQNLKRIRQLGFFAPTPVLAAEKRRFGMVTDSLVCYEFAEGRPAADEDAPQVLEALRELHSLGAIRTDPQPANFLISDDRVIFIDFRLKIPRILGSLRTDLELAKFLRVFPAARHHLPQAKMRSASFRRAEWLERRIHQFREQRRALKRRLTR</sequence>
<dbReference type="RefSeq" id="WP_167812686.1">
    <property type="nucleotide sequence ID" value="NZ_FOYW01000004.1"/>
</dbReference>
<keyword evidence="2" id="KW-1185">Reference proteome</keyword>
<proteinExistence type="predicted"/>
<dbReference type="InterPro" id="IPR011009">
    <property type="entry name" value="Kinase-like_dom_sf"/>
</dbReference>
<dbReference type="SUPFAM" id="SSF56112">
    <property type="entry name" value="Protein kinase-like (PK-like)"/>
    <property type="match status" value="1"/>
</dbReference>